<comment type="caution">
    <text evidence="1">The sequence shown here is derived from an EMBL/GenBank/DDBJ whole genome shotgun (WGS) entry which is preliminary data.</text>
</comment>
<keyword evidence="2" id="KW-1185">Reference proteome</keyword>
<proteinExistence type="predicted"/>
<dbReference type="STRING" id="1921803.NIES593_12740"/>
<evidence type="ECO:0000313" key="2">
    <source>
        <dbReference type="Proteomes" id="UP000186868"/>
    </source>
</evidence>
<gene>
    <name evidence="1" type="ORF">NIES593_12740</name>
</gene>
<protein>
    <submittedName>
        <fullName evidence="1">Uncharacterized protein</fullName>
    </submittedName>
</protein>
<dbReference type="EMBL" id="MRCB01000014">
    <property type="protein sequence ID" value="OKH22337.1"/>
    <property type="molecule type" value="Genomic_DNA"/>
</dbReference>
<organism evidence="1 2">
    <name type="scientific">Hydrococcus rivularis NIES-593</name>
    <dbReference type="NCBI Taxonomy" id="1921803"/>
    <lineage>
        <taxon>Bacteria</taxon>
        <taxon>Bacillati</taxon>
        <taxon>Cyanobacteriota</taxon>
        <taxon>Cyanophyceae</taxon>
        <taxon>Pleurocapsales</taxon>
        <taxon>Hydrococcaceae</taxon>
        <taxon>Hydrococcus</taxon>
    </lineage>
</organism>
<evidence type="ECO:0000313" key="1">
    <source>
        <dbReference type="EMBL" id="OKH22337.1"/>
    </source>
</evidence>
<dbReference type="AlphaFoldDB" id="A0A1U7HFH6"/>
<accession>A0A1U7HFH6</accession>
<sequence length="77" mass="8762">MSDNTDLLIYLHQQSEAVFLTAQPIPRMRRAFIGASRRLIEGVKRVQHISILDWLKASLCKDLAKIMEAALLAEISR</sequence>
<reference evidence="1 2" key="1">
    <citation type="submission" date="2016-11" db="EMBL/GenBank/DDBJ databases">
        <title>Draft Genome Sequences of Nine Cyanobacterial Strains from Diverse Habitats.</title>
        <authorList>
            <person name="Zhu T."/>
            <person name="Hou S."/>
            <person name="Lu X."/>
            <person name="Hess W.R."/>
        </authorList>
    </citation>
    <scope>NUCLEOTIDE SEQUENCE [LARGE SCALE GENOMIC DNA]</scope>
    <source>
        <strain evidence="1 2">NIES-593</strain>
    </source>
</reference>
<dbReference type="Proteomes" id="UP000186868">
    <property type="component" value="Unassembled WGS sequence"/>
</dbReference>
<name>A0A1U7HFH6_9CYAN</name>